<proteinExistence type="predicted"/>
<keyword evidence="2" id="KW-0732">Signal</keyword>
<dbReference type="EMBL" id="RXMA01000003">
    <property type="protein sequence ID" value="RTR23090.1"/>
    <property type="molecule type" value="Genomic_DNA"/>
</dbReference>
<evidence type="ECO:0000313" key="4">
    <source>
        <dbReference type="Proteomes" id="UP000277007"/>
    </source>
</evidence>
<organism evidence="3 4">
    <name type="scientific">Azospirillum griseum</name>
    <dbReference type="NCBI Taxonomy" id="2496639"/>
    <lineage>
        <taxon>Bacteria</taxon>
        <taxon>Pseudomonadati</taxon>
        <taxon>Pseudomonadota</taxon>
        <taxon>Alphaproteobacteria</taxon>
        <taxon>Rhodospirillales</taxon>
        <taxon>Azospirillaceae</taxon>
        <taxon>Azospirillum</taxon>
    </lineage>
</organism>
<accession>A0A431VML9</accession>
<feature type="signal peptide" evidence="2">
    <location>
        <begin position="1"/>
        <end position="30"/>
    </location>
</feature>
<evidence type="ECO:0000256" key="2">
    <source>
        <dbReference type="SAM" id="SignalP"/>
    </source>
</evidence>
<protein>
    <submittedName>
        <fullName evidence="3">Uncharacterized protein</fullName>
    </submittedName>
</protein>
<dbReference type="Proteomes" id="UP000277007">
    <property type="component" value="Unassembled WGS sequence"/>
</dbReference>
<evidence type="ECO:0000256" key="1">
    <source>
        <dbReference type="SAM" id="MobiDB-lite"/>
    </source>
</evidence>
<reference evidence="3 4" key="1">
    <citation type="submission" date="2018-12" db="EMBL/GenBank/DDBJ databases">
        <authorList>
            <person name="Yang Y."/>
        </authorList>
    </citation>
    <scope>NUCLEOTIDE SEQUENCE [LARGE SCALE GENOMIC DNA]</scope>
    <source>
        <strain evidence="3 4">L-25-5w-1</strain>
    </source>
</reference>
<dbReference type="AlphaFoldDB" id="A0A431VML9"/>
<comment type="caution">
    <text evidence="3">The sequence shown here is derived from an EMBL/GenBank/DDBJ whole genome shotgun (WGS) entry which is preliminary data.</text>
</comment>
<dbReference type="RefSeq" id="WP_126613027.1">
    <property type="nucleotide sequence ID" value="NZ_JBHUCY010000004.1"/>
</dbReference>
<evidence type="ECO:0000313" key="3">
    <source>
        <dbReference type="EMBL" id="RTR23090.1"/>
    </source>
</evidence>
<feature type="chain" id="PRO_5019558464" evidence="2">
    <location>
        <begin position="31"/>
        <end position="155"/>
    </location>
</feature>
<name>A0A431VML9_9PROT</name>
<sequence>MSHREPRPFRQTWRALALSAVIVTASLPGATTPAWSQTPEATAPTPPPADSTPSAGLAPMTDTETASLGCVLVAGGVGLATLTAGGVALIAAEAGVGAGATSTAVAVPVVVGTMAAGCNLGALAAPAFLWVKHQGHTLGSAAAALWSGGWTGGGP</sequence>
<keyword evidence="4" id="KW-1185">Reference proteome</keyword>
<feature type="region of interest" description="Disordered" evidence="1">
    <location>
        <begin position="31"/>
        <end position="60"/>
    </location>
</feature>
<gene>
    <name evidence="3" type="ORF">EJ903_05880</name>
</gene>